<feature type="compositionally biased region" description="Low complexity" evidence="2">
    <location>
        <begin position="1"/>
        <end position="11"/>
    </location>
</feature>
<evidence type="ECO:0000256" key="1">
    <source>
        <dbReference type="SAM" id="Coils"/>
    </source>
</evidence>
<evidence type="ECO:0000256" key="2">
    <source>
        <dbReference type="SAM" id="MobiDB-lite"/>
    </source>
</evidence>
<evidence type="ECO:0008006" key="5">
    <source>
        <dbReference type="Google" id="ProtNLM"/>
    </source>
</evidence>
<gene>
    <name evidence="3" type="ordered locus">BATR1942_09855</name>
</gene>
<keyword evidence="4" id="KW-1185">Reference proteome</keyword>
<name>A0ABN3ZBE1_BACA1</name>
<dbReference type="EMBL" id="CP002207">
    <property type="protein sequence ID" value="ADP32904.1"/>
    <property type="molecule type" value="Genomic_DNA"/>
</dbReference>
<evidence type="ECO:0000313" key="4">
    <source>
        <dbReference type="Proteomes" id="UP000006867"/>
    </source>
</evidence>
<keyword evidence="1" id="KW-0175">Coiled coil</keyword>
<sequence length="202" mass="22541">MPDEVVQPEATEPTETEQVTEEVKEPEVTVKVEVEEVKESEVKEDKEPETETKQKEVTEVEESKEPTNDTDAEPDELVNVKGQLADKENEVTDLTAKLKKSEAKVDDLKTQVKSLSTVVDSLVENKVKAIPEEFLGLIPEGDAVSKLAWITKAEESGVFTKQVQNVEIGKPLELTQDDPKAVSKMSPQQKMAHYFSQAFSRN</sequence>
<dbReference type="Proteomes" id="UP000006867">
    <property type="component" value="Chromosome"/>
</dbReference>
<evidence type="ECO:0000313" key="3">
    <source>
        <dbReference type="EMBL" id="ADP32904.1"/>
    </source>
</evidence>
<feature type="compositionally biased region" description="Basic and acidic residues" evidence="2">
    <location>
        <begin position="21"/>
        <end position="67"/>
    </location>
</feature>
<reference evidence="3 4" key="1">
    <citation type="journal article" date="2011" name="Front. Microbiol.">
        <title>Genomic signatures of strain selection and enhancement in Bacillus atrophaeus var. globigii, a historical biowarfare simulant.</title>
        <authorList>
            <person name="Gibbons H.S."/>
            <person name="Broomall S.M."/>
            <person name="McNew L.A."/>
            <person name="Daligault H."/>
            <person name="Chapman C."/>
            <person name="Bruce D."/>
            <person name="Karavis M."/>
            <person name="Krepps M."/>
            <person name="McGregor P.A."/>
            <person name="Hong C."/>
            <person name="Park K.H."/>
            <person name="Akmal A."/>
            <person name="Feldman A."/>
            <person name="Lin J.S."/>
            <person name="Chang W.E."/>
            <person name="Higgs B.W."/>
            <person name="Demirev P."/>
            <person name="Lindquist J."/>
            <person name="Liem A."/>
            <person name="Fochler E."/>
            <person name="Read T.D."/>
            <person name="Tapia R."/>
            <person name="Johnson S."/>
            <person name="Bishop-Lilly K.A."/>
            <person name="Detter C."/>
            <person name="Han C."/>
            <person name="Sozhamannan S."/>
            <person name="Rosenzweig C.N."/>
            <person name="Skowronski E.W."/>
        </authorList>
    </citation>
    <scope>NUCLEOTIDE SEQUENCE [LARGE SCALE GENOMIC DNA]</scope>
    <source>
        <strain evidence="3 4">1942</strain>
    </source>
</reference>
<feature type="region of interest" description="Disordered" evidence="2">
    <location>
        <begin position="1"/>
        <end position="76"/>
    </location>
</feature>
<accession>A0ABN3ZBE1</accession>
<organism evidence="3 4">
    <name type="scientific">Bacillus atrophaeus (strain 1942)</name>
    <dbReference type="NCBI Taxonomy" id="720555"/>
    <lineage>
        <taxon>Bacteria</taxon>
        <taxon>Bacillati</taxon>
        <taxon>Bacillota</taxon>
        <taxon>Bacilli</taxon>
        <taxon>Bacillales</taxon>
        <taxon>Bacillaceae</taxon>
        <taxon>Bacillus</taxon>
    </lineage>
</organism>
<protein>
    <recommendedName>
        <fullName evidence="5">DUF4355 domain-containing protein</fullName>
    </recommendedName>
</protein>
<feature type="coiled-coil region" evidence="1">
    <location>
        <begin position="77"/>
        <end position="118"/>
    </location>
</feature>
<dbReference type="RefSeq" id="WP_003325607.1">
    <property type="nucleotide sequence ID" value="NC_014639.1"/>
</dbReference>
<proteinExistence type="predicted"/>